<dbReference type="PIRSF" id="PIRSF003383">
    <property type="entry name" value="Rep_E1_papillomaV"/>
    <property type="match status" value="1"/>
</dbReference>
<evidence type="ECO:0000256" key="2">
    <source>
        <dbReference type="ARBA" id="ARBA00022518"/>
    </source>
</evidence>
<dbReference type="InterPro" id="IPR014015">
    <property type="entry name" value="Helicase_SF3_DNA-vir"/>
</dbReference>
<keyword evidence="15" id="KW-1017">Isopeptide bond</keyword>
<reference evidence="18" key="1">
    <citation type="submission" date="2019-11" db="EMBL/GenBank/DDBJ databases">
        <title>Whole-genome analysis of cervical Human papillomavirus type 35 from rural Zimbabwean women.</title>
        <authorList>
            <person name="Fitzpatrick M.B."/>
            <person name="Hahn Z."/>
            <person name="Dube-Mandishora R.S."/>
            <person name="Weber J."/>
            <person name="Sahoo M.K."/>
            <person name="Katzenstein D.A."/>
            <person name="Pinsky B.A."/>
        </authorList>
    </citation>
    <scope>NUCLEOTIDE SEQUENCE</scope>
    <source>
        <strain evidence="18">Zimbabwe_2017_435</strain>
    </source>
</reference>
<dbReference type="GO" id="GO:0003677">
    <property type="term" value="F:DNA binding"/>
    <property type="evidence" value="ECO:0007669"/>
    <property type="project" value="UniProtKB-UniRule"/>
</dbReference>
<evidence type="ECO:0000259" key="17">
    <source>
        <dbReference type="PROSITE" id="PS51206"/>
    </source>
</evidence>
<sequence length="637" mass="72189">MADPAGTDEGEGTGCNGWFFVPPVVTRRTVDLVSEDENEDDCDRGEDMVDFINDTDILNIQAETETAQALFHAQEEQTHKEAVQVLKRKYASSPLSSVSLCVNNNISPRLKAICIENKNTAAKRRLFELPDSGYGNSEVEIQQIQQVEGHDTVEQCSMGSGDSITSSSDERHEETPTRDIIQILKCSNANAAMLAKFKELFGISFTELIRPFKSDKSTCTDWCVAAFGIAPSVAESLKTLIKPYCLYVHIQCLSCSWGMVILALLRFKCAKNRTTIEKLLSKLLCISAASMLIQPPKLRSTPAALYWFKTAMSNISEVDGETPEWIQRQTVLQHSFNDAIFDLSEMVQWAYDNDFIDDSDIAYKYAQLAETNSNACAFLKSNSQAKIVKDCATMCRHYKRAEKREMTMSQWIKRRCEKVDDDGDWRDIVRFLRYQQVDFVAFLSALKNFLHGVPKKNCILIYGAPNTGKSLFGMSLMHFLQGAIISYVNSKSHFWLQPLYDAKIAMLDDATSPCWAYIDQYLRNALDGNPISLDVKHKALVQLKCPPLLITSNINAGKDDRWPYLHSRVVVFTFHNEFPFDKNGNPVYGLNDKNWKSFFSRTWCRLNLHEEEDKENDGDAFPAFKCVSGQNTRTLRD</sequence>
<feature type="short sequence motif" description="Nuclear localization signal" evidence="15">
    <location>
        <begin position="87"/>
        <end position="89"/>
    </location>
</feature>
<keyword evidence="5 15" id="KW-0235">DNA replication</keyword>
<comment type="function">
    <text evidence="14 15">ATP-dependent DNA 3'-5' helicase required for initiation of viral DNA replication. It forms a complex with the viral E2 protein. The E1-E2 complex binds to the replication origin which contains binding sites for both proteins. During the initial step, a dimer of E1 interacts with a dimer of protein E2 leading to a complex that binds the viral origin of replication with high specificity. Then, a second dimer of E1 displaces the E2 dimer in an ATP-dependent manner to form the E1 tetramer. Following this, two E1 monomers are added to each half of the site, which results in the formation of two E1 trimers on the viral ori. Subsequently, two hexamers will be created. The double hexamer acts as a bi-directional helicase machinery and unwinds the viral DNA and then recruits the host DNA polymerase to start replication.</text>
</comment>
<comment type="function">
    <text evidence="16">ATP-dependent DNA helicase required for initiation of viral DNA replication. It forms a complex with the viral E2 protein. The E1-E2 complex binds to the replication origin which contains binding sites for both proteins.</text>
</comment>
<dbReference type="GO" id="GO:0042025">
    <property type="term" value="C:host cell nucleus"/>
    <property type="evidence" value="ECO:0007669"/>
    <property type="project" value="UniProtKB-SubCell"/>
</dbReference>
<feature type="region of interest" description="DNA-binding region" evidence="15">
    <location>
        <begin position="172"/>
        <end position="338"/>
    </location>
</feature>
<dbReference type="PROSITE" id="PS51206">
    <property type="entry name" value="SF3_HELICASE_1"/>
    <property type="match status" value="1"/>
</dbReference>
<keyword evidence="15" id="KW-0832">Ubl conjugation</keyword>
<dbReference type="Pfam" id="PF20450">
    <property type="entry name" value="PPV_E1_DBD"/>
    <property type="match status" value="1"/>
</dbReference>
<evidence type="ECO:0000256" key="6">
    <source>
        <dbReference type="ARBA" id="ARBA00022741"/>
    </source>
</evidence>
<evidence type="ECO:0000256" key="12">
    <source>
        <dbReference type="ARBA" id="ARBA00034617"/>
    </source>
</evidence>
<proteinExistence type="inferred from homology"/>
<comment type="subunit">
    <text evidence="15">Can form hexamers. Interacts with E2 protein; this interaction increases E1 DNA binding specificity. Interacts with host DNA polymerase subunit POLA2. Interacts with host single stranded DNA-binding protein RPA1. Interacts with host TOP1; this interaction stimulates the enzymatic activity of TOP1.</text>
</comment>
<keyword evidence="6 15" id="KW-0547">Nucleotide-binding</keyword>
<dbReference type="GO" id="GO:0006260">
    <property type="term" value="P:DNA replication"/>
    <property type="evidence" value="ECO:0007669"/>
    <property type="project" value="UniProtKB-UniRule"/>
</dbReference>
<comment type="PTM">
    <text evidence="15">Phosphorylated.</text>
</comment>
<dbReference type="GO" id="GO:0005524">
    <property type="term" value="F:ATP binding"/>
    <property type="evidence" value="ECO:0007669"/>
    <property type="project" value="UniProtKB-UniRule"/>
</dbReference>
<protein>
    <recommendedName>
        <fullName evidence="15 16">Replication protein E1</fullName>
        <ecNumber evidence="15 16">5.6.2.4</ecNumber>
    </recommendedName>
    <alternativeName>
        <fullName evidence="15">ATP-dependent helicase E1</fullName>
    </alternativeName>
    <alternativeName>
        <fullName evidence="15">DNA 3'-5' helicase E1</fullName>
    </alternativeName>
</protein>
<comment type="subcellular location">
    <subcellularLocation>
        <location evidence="1 15">Host nucleus</location>
    </subcellularLocation>
</comment>
<keyword evidence="8 15" id="KW-0347">Helicase</keyword>
<keyword evidence="10 15" id="KW-0238">DNA-binding</keyword>
<dbReference type="EC" id="5.6.2.4" evidence="15 16"/>
<keyword evidence="11 15" id="KW-0413">Isomerase</keyword>
<feature type="binding site" evidence="15">
    <location>
        <begin position="463"/>
        <end position="470"/>
    </location>
    <ligand>
        <name>ATP</name>
        <dbReference type="ChEBI" id="CHEBI:30616"/>
    </ligand>
</feature>
<keyword evidence="9 15" id="KW-0067">ATP-binding</keyword>
<dbReference type="InterPro" id="IPR001177">
    <property type="entry name" value="PPV_DNA_helicase_E1_C"/>
</dbReference>
<evidence type="ECO:0000256" key="16">
    <source>
        <dbReference type="PIRNR" id="PIRNR003383"/>
    </source>
</evidence>
<dbReference type="EMBL" id="MN829880">
    <property type="protein sequence ID" value="QJC70269.1"/>
    <property type="molecule type" value="Genomic_DNA"/>
</dbReference>
<feature type="short sequence motif" description="Nuclear export signal" evidence="15">
    <location>
        <begin position="106"/>
        <end position="115"/>
    </location>
</feature>
<evidence type="ECO:0000256" key="8">
    <source>
        <dbReference type="ARBA" id="ARBA00022806"/>
    </source>
</evidence>
<dbReference type="InterPro" id="IPR046935">
    <property type="entry name" value="PPV_E1_DBD_sf"/>
</dbReference>
<comment type="PTM">
    <text evidence="15">Sumoylated.</text>
</comment>
<keyword evidence="3 15" id="KW-0597">Phosphoprotein</keyword>
<evidence type="ECO:0000256" key="1">
    <source>
        <dbReference type="ARBA" id="ARBA00004147"/>
    </source>
</evidence>
<organism evidence="18">
    <name type="scientific">Human papillomavirus 35</name>
    <dbReference type="NCBI Taxonomy" id="10587"/>
    <lineage>
        <taxon>Viruses</taxon>
        <taxon>Monodnaviria</taxon>
        <taxon>Shotokuvirae</taxon>
        <taxon>Cossaviricota</taxon>
        <taxon>Papovaviricetes</taxon>
        <taxon>Zurhausenvirales</taxon>
        <taxon>Papillomaviridae</taxon>
        <taxon>Firstpapillomavirinae</taxon>
        <taxon>Alphapapillomavirus</taxon>
        <taxon>Alphapapillomavirus 9</taxon>
    </lineage>
</organism>
<evidence type="ECO:0000256" key="4">
    <source>
        <dbReference type="ARBA" id="ARBA00022562"/>
    </source>
</evidence>
<dbReference type="GO" id="GO:0016817">
    <property type="term" value="F:hydrolase activity, acting on acid anhydrides"/>
    <property type="evidence" value="ECO:0007669"/>
    <property type="project" value="InterPro"/>
</dbReference>
<evidence type="ECO:0000256" key="13">
    <source>
        <dbReference type="ARBA" id="ARBA00048988"/>
    </source>
</evidence>
<evidence type="ECO:0000256" key="11">
    <source>
        <dbReference type="ARBA" id="ARBA00023235"/>
    </source>
</evidence>
<dbReference type="SUPFAM" id="SSF55464">
    <property type="entry name" value="Origin of replication-binding domain, RBD-like"/>
    <property type="match status" value="1"/>
</dbReference>
<comment type="similarity">
    <text evidence="15 16">Belongs to the papillomaviridae E1 protein family.</text>
</comment>
<keyword evidence="4 15" id="KW-1048">Host nucleus</keyword>
<dbReference type="HAMAP" id="MF_04000">
    <property type="entry name" value="PPV_E1"/>
    <property type="match status" value="1"/>
</dbReference>
<dbReference type="Pfam" id="PF00519">
    <property type="entry name" value="PPV_E1_C"/>
    <property type="match status" value="1"/>
</dbReference>
<keyword evidence="7 15" id="KW-0378">Hydrolase</keyword>
<dbReference type="InterPro" id="IPR014000">
    <property type="entry name" value="PPV_DNA_helicase_E1_N"/>
</dbReference>
<evidence type="ECO:0000256" key="9">
    <source>
        <dbReference type="ARBA" id="ARBA00022840"/>
    </source>
</evidence>
<dbReference type="InterPro" id="IPR037102">
    <property type="entry name" value="Znf_lg_T-Ag_D1_dom_sf"/>
</dbReference>
<comment type="caution">
    <text evidence="15">Lacks conserved residue(s) required for the propagation of feature annotation.</text>
</comment>
<evidence type="ECO:0000256" key="3">
    <source>
        <dbReference type="ARBA" id="ARBA00022553"/>
    </source>
</evidence>
<gene>
    <name evidence="15 18" type="primary">E1</name>
</gene>
<evidence type="ECO:0000256" key="5">
    <source>
        <dbReference type="ARBA" id="ARBA00022705"/>
    </source>
</evidence>
<evidence type="ECO:0000256" key="15">
    <source>
        <dbReference type="HAMAP-Rule" id="MF_04000"/>
    </source>
</evidence>
<comment type="catalytic activity">
    <reaction evidence="12 15">
        <text>Couples ATP hydrolysis with the unwinding of duplex DNA by translocating in the 3'-5' direction.</text>
        <dbReference type="EC" id="5.6.2.4"/>
    </reaction>
</comment>
<dbReference type="Gene3D" id="3.40.1310.10">
    <property type="match status" value="1"/>
</dbReference>
<dbReference type="InterPro" id="IPR046832">
    <property type="entry name" value="PPV_E1_DBD"/>
</dbReference>
<dbReference type="Gene3D" id="1.10.10.510">
    <property type="entry name" value="Zinc finger, large T-antigen D1 domain"/>
    <property type="match status" value="1"/>
</dbReference>
<name>A0A6M3QXV2_HPV35</name>
<dbReference type="Pfam" id="PF00524">
    <property type="entry name" value="PPV_E1_N"/>
    <property type="match status" value="1"/>
</dbReference>
<keyword evidence="2 15" id="KW-0244">Early protein</keyword>
<evidence type="ECO:0000256" key="10">
    <source>
        <dbReference type="ARBA" id="ARBA00023125"/>
    </source>
</evidence>
<evidence type="ECO:0000256" key="7">
    <source>
        <dbReference type="ARBA" id="ARBA00022801"/>
    </source>
</evidence>
<dbReference type="GO" id="GO:0043138">
    <property type="term" value="F:3'-5' DNA helicase activity"/>
    <property type="evidence" value="ECO:0007669"/>
    <property type="project" value="UniProtKB-UniRule"/>
</dbReference>
<dbReference type="Gene3D" id="3.40.50.300">
    <property type="entry name" value="P-loop containing nucleotide triphosphate hydrolases"/>
    <property type="match status" value="1"/>
</dbReference>
<dbReference type="InterPro" id="IPR016393">
    <property type="entry name" value="Rep_E1_papillomaV"/>
</dbReference>
<feature type="modified residue" description="Phosphoserine; by host" evidence="15">
    <location>
        <position position="107"/>
    </location>
</feature>
<organismHost>
    <name type="scientific">Homo sapiens</name>
    <name type="common">Human</name>
    <dbReference type="NCBI Taxonomy" id="9606"/>
</organismHost>
<evidence type="ECO:0000313" key="18">
    <source>
        <dbReference type="EMBL" id="QJC70269.1"/>
    </source>
</evidence>
<feature type="modified residue" description="Phosphoserine; by host" evidence="15">
    <location>
        <position position="97"/>
    </location>
</feature>
<accession>A0A6M3QXV2</accession>
<feature type="cross-link" description="Glycyl lysine isopeptide (Lys-Gly) (interchain with G-Cter in SUMO)" evidence="15">
    <location>
        <position position="544"/>
    </location>
</feature>
<dbReference type="InterPro" id="IPR027417">
    <property type="entry name" value="P-loop_NTPase"/>
</dbReference>
<feature type="domain" description="SF3 helicase" evidence="17">
    <location>
        <begin position="437"/>
        <end position="587"/>
    </location>
</feature>
<feature type="modified residue" description="Phosphoserine; by host" evidence="15">
    <location>
        <position position="93"/>
    </location>
</feature>
<dbReference type="SUPFAM" id="SSF52540">
    <property type="entry name" value="P-loop containing nucleoside triphosphate hydrolases"/>
    <property type="match status" value="1"/>
</dbReference>
<comment type="catalytic activity">
    <reaction evidence="13 15 16">
        <text>ATP + H2O = ADP + phosphate + H(+)</text>
        <dbReference type="Rhea" id="RHEA:13065"/>
        <dbReference type="ChEBI" id="CHEBI:15377"/>
        <dbReference type="ChEBI" id="CHEBI:15378"/>
        <dbReference type="ChEBI" id="CHEBI:30616"/>
        <dbReference type="ChEBI" id="CHEBI:43474"/>
        <dbReference type="ChEBI" id="CHEBI:456216"/>
        <dbReference type="EC" id="5.6.2.4"/>
    </reaction>
</comment>
<evidence type="ECO:0000256" key="14">
    <source>
        <dbReference type="ARBA" id="ARBA00093297"/>
    </source>
</evidence>